<dbReference type="Proteomes" id="UP000054937">
    <property type="component" value="Unassembled WGS sequence"/>
</dbReference>
<reference evidence="5 6" key="1">
    <citation type="journal article" date="2015" name="Sci. Rep.">
        <title>Genome of the facultative scuticociliatosis pathogen Pseudocohnilembus persalinus provides insight into its virulence through horizontal gene transfer.</title>
        <authorList>
            <person name="Xiong J."/>
            <person name="Wang G."/>
            <person name="Cheng J."/>
            <person name="Tian M."/>
            <person name="Pan X."/>
            <person name="Warren A."/>
            <person name="Jiang C."/>
            <person name="Yuan D."/>
            <person name="Miao W."/>
        </authorList>
    </citation>
    <scope>NUCLEOTIDE SEQUENCE [LARGE SCALE GENOMIC DNA]</scope>
    <source>
        <strain evidence="5">36N120E</strain>
    </source>
</reference>
<dbReference type="SUPFAM" id="SSF47473">
    <property type="entry name" value="EF-hand"/>
    <property type="match status" value="1"/>
</dbReference>
<dbReference type="EMBL" id="LDAU01000110">
    <property type="protein sequence ID" value="KRX05142.1"/>
    <property type="molecule type" value="Genomic_DNA"/>
</dbReference>
<sequence length="928" mass="109400">MSIRKNRIVQCGTQNKDYRTNHNLSLSGSMNYTPSIELLSTAKSNRINKNIKKQLDSLDPLTQTKQFYSSLNKNSTQKIPLFRHQEDEQELQRQKEQLPGDSYLTFTRKPKFEKVVGVFRSLNKKAEEEKIKQQYIELLRQQNEKKKVKKEDLIKYKHMQNADTNQETQLVGLSKNENTLAGKVDLEKVKEIRRAIRRRYASRRNLQKIFSAWDQDSKGQISIKNVYDMIKKMGINANLDECRVLVVSSDENHDNQLNLDEFCQLVFNDNQAMNIDLSTLPVLSSEEVNKILTAETSNLLKVDKNVKQQRHDNQLSLILKNKLSHLTSHLLSEDAEQHGFVNYERLEKAMKKLSIPNSILNEGDIKNLYDKYKMGEYKFDYNKFLNDLDNFEFLPQEIAKIKHQQEEDKVKKQSYIQKQIAKFEELKDDEKDINVFDCYNVDATALERYGNAKFKITNNLKRYFPTEKEFKRYLTKQLGQTEKGLSKIQISSQRLSTLIEDVFLNFGEKFQKSDLEGFLSSFVYNQHQQTPCHDVLHQIYHEDPKEWEIKLQSKLKKPPPPKEQYYHPDFPVEQQYSPEELEQAEKNEKLNNSFQHSEKDYDNKSQKSPTSKKNSEQINGDYNEGDGQHNDEIQENPQKQSQVRFQTTKSQKSKSSCDLSEKLTSFTGTNYWRQSAYNTKYAPHLQNVLQKLEEKVFCGSKKAYDVFKQFDKDQDGYISQKDMVQEIQKINALNNSETRTLLRYLYPDPSKGYVNFSDFSAKIRPGVIDNNQQGLQEIVPYTQPSRQIHEDYKYNLPLLRAARKSMVSQFDQSNYVPKGGTRYSGSPDFKNTFTNVQSFKGTGQFQNNEQRFNRSINHRVEFQKEEKLKKQQYQEARLEKKRQNNQRLEDRSQQSQNLLDQRNENNRKFKGMLQWTYEHRCHVQNEWK</sequence>
<protein>
    <recommendedName>
        <fullName evidence="4">EF-hand domain-containing protein</fullName>
    </recommendedName>
</protein>
<keyword evidence="1" id="KW-0106">Calcium</keyword>
<feature type="compositionally biased region" description="Basic and acidic residues" evidence="3">
    <location>
        <begin position="877"/>
        <end position="892"/>
    </location>
</feature>
<evidence type="ECO:0000256" key="3">
    <source>
        <dbReference type="SAM" id="MobiDB-lite"/>
    </source>
</evidence>
<feature type="compositionally biased region" description="Low complexity" evidence="3">
    <location>
        <begin position="646"/>
        <end position="656"/>
    </location>
</feature>
<proteinExistence type="predicted"/>
<dbReference type="InterPro" id="IPR002048">
    <property type="entry name" value="EF_hand_dom"/>
</dbReference>
<evidence type="ECO:0000313" key="5">
    <source>
        <dbReference type="EMBL" id="KRX05142.1"/>
    </source>
</evidence>
<dbReference type="AlphaFoldDB" id="A0A0V0QSC8"/>
<keyword evidence="6" id="KW-1185">Reference proteome</keyword>
<dbReference type="GO" id="GO:0005509">
    <property type="term" value="F:calcium ion binding"/>
    <property type="evidence" value="ECO:0007669"/>
    <property type="project" value="InterPro"/>
</dbReference>
<feature type="region of interest" description="Disordered" evidence="3">
    <location>
        <begin position="877"/>
        <end position="905"/>
    </location>
</feature>
<dbReference type="SMART" id="SM00054">
    <property type="entry name" value="EFh"/>
    <property type="match status" value="3"/>
</dbReference>
<dbReference type="InterPro" id="IPR011992">
    <property type="entry name" value="EF-hand-dom_pair"/>
</dbReference>
<feature type="coiled-coil region" evidence="2">
    <location>
        <begin position="124"/>
        <end position="151"/>
    </location>
</feature>
<keyword evidence="2" id="KW-0175">Coiled coil</keyword>
<dbReference type="Gene3D" id="1.10.238.10">
    <property type="entry name" value="EF-hand"/>
    <property type="match status" value="2"/>
</dbReference>
<dbReference type="OMA" id="QYRSYST"/>
<accession>A0A0V0QSC8</accession>
<evidence type="ECO:0000256" key="2">
    <source>
        <dbReference type="SAM" id="Coils"/>
    </source>
</evidence>
<evidence type="ECO:0000259" key="4">
    <source>
        <dbReference type="PROSITE" id="PS50222"/>
    </source>
</evidence>
<comment type="caution">
    <text evidence="5">The sequence shown here is derived from an EMBL/GenBank/DDBJ whole genome shotgun (WGS) entry which is preliminary data.</text>
</comment>
<feature type="compositionally biased region" description="Polar residues" evidence="3">
    <location>
        <begin position="635"/>
        <end position="645"/>
    </location>
</feature>
<dbReference type="InterPro" id="IPR018247">
    <property type="entry name" value="EF_Hand_1_Ca_BS"/>
</dbReference>
<feature type="compositionally biased region" description="Polar residues" evidence="3">
    <location>
        <begin position="606"/>
        <end position="620"/>
    </location>
</feature>
<feature type="domain" description="EF-hand" evidence="4">
    <location>
        <begin position="698"/>
        <end position="733"/>
    </location>
</feature>
<evidence type="ECO:0000256" key="1">
    <source>
        <dbReference type="ARBA" id="ARBA00022837"/>
    </source>
</evidence>
<feature type="compositionally biased region" description="Basic and acidic residues" evidence="3">
    <location>
        <begin position="596"/>
        <end position="605"/>
    </location>
</feature>
<gene>
    <name evidence="5" type="ORF">PPERSA_06776</name>
</gene>
<dbReference type="InParanoid" id="A0A0V0QSC8"/>
<dbReference type="PROSITE" id="PS50222">
    <property type="entry name" value="EF_HAND_2"/>
    <property type="match status" value="2"/>
</dbReference>
<name>A0A0V0QSC8_PSEPJ</name>
<dbReference type="OrthoDB" id="26525at2759"/>
<dbReference type="PROSITE" id="PS00018">
    <property type="entry name" value="EF_HAND_1"/>
    <property type="match status" value="2"/>
</dbReference>
<evidence type="ECO:0000313" key="6">
    <source>
        <dbReference type="Proteomes" id="UP000054937"/>
    </source>
</evidence>
<feature type="region of interest" description="Disordered" evidence="3">
    <location>
        <begin position="593"/>
        <end position="658"/>
    </location>
</feature>
<feature type="domain" description="EF-hand" evidence="4">
    <location>
        <begin position="201"/>
        <end position="236"/>
    </location>
</feature>
<dbReference type="Pfam" id="PF13833">
    <property type="entry name" value="EF-hand_8"/>
    <property type="match status" value="2"/>
</dbReference>
<organism evidence="5 6">
    <name type="scientific">Pseudocohnilembus persalinus</name>
    <name type="common">Ciliate</name>
    <dbReference type="NCBI Taxonomy" id="266149"/>
    <lineage>
        <taxon>Eukaryota</taxon>
        <taxon>Sar</taxon>
        <taxon>Alveolata</taxon>
        <taxon>Ciliophora</taxon>
        <taxon>Intramacronucleata</taxon>
        <taxon>Oligohymenophorea</taxon>
        <taxon>Scuticociliatia</taxon>
        <taxon>Philasterida</taxon>
        <taxon>Pseudocohnilembidae</taxon>
        <taxon>Pseudocohnilembus</taxon>
    </lineage>
</organism>